<accession>A0A844AXZ9</accession>
<dbReference type="EMBL" id="WJBU01000016">
    <property type="protein sequence ID" value="MRD48914.1"/>
    <property type="molecule type" value="Genomic_DNA"/>
</dbReference>
<evidence type="ECO:0000313" key="1">
    <source>
        <dbReference type="EMBL" id="MRD48914.1"/>
    </source>
</evidence>
<evidence type="ECO:0000313" key="2">
    <source>
        <dbReference type="Proteomes" id="UP000487350"/>
    </source>
</evidence>
<dbReference type="OrthoDB" id="8905728at2"/>
<dbReference type="AlphaFoldDB" id="A0A844AXZ9"/>
<organism evidence="1 2">
    <name type="scientific">Caenimonas koreensis DSM 17982</name>
    <dbReference type="NCBI Taxonomy" id="1121255"/>
    <lineage>
        <taxon>Bacteria</taxon>
        <taxon>Pseudomonadati</taxon>
        <taxon>Pseudomonadota</taxon>
        <taxon>Betaproteobacteria</taxon>
        <taxon>Burkholderiales</taxon>
        <taxon>Comamonadaceae</taxon>
        <taxon>Caenimonas</taxon>
    </lineage>
</organism>
<comment type="caution">
    <text evidence="1">The sequence shown here is derived from an EMBL/GenBank/DDBJ whole genome shotgun (WGS) entry which is preliminary data.</text>
</comment>
<proteinExistence type="predicted"/>
<sequence>MSPFDSEPLTARQLEVTVLEGDLGWDRWNELVARQEKRFAPTMPAPIALRADVSAAVATAPADTAPTVDEVLLMTRRNGRVCPLPREWRAIFEKLADKPDRLARPLVGKEWQLTSSLAKRLVLRDQIEWAASAGLLGELRDMLAQLPEENWLHMGQ</sequence>
<dbReference type="RefSeq" id="WP_153586226.1">
    <property type="nucleotide sequence ID" value="NZ_WJBU01000016.1"/>
</dbReference>
<protein>
    <submittedName>
        <fullName evidence="1">Uncharacterized protein</fullName>
    </submittedName>
</protein>
<name>A0A844AXZ9_9BURK</name>
<reference evidence="1 2" key="1">
    <citation type="submission" date="2019-11" db="EMBL/GenBank/DDBJ databases">
        <title>Caenimonas koreensis gen. nov., sp. nov., isolated from activated sludge.</title>
        <authorList>
            <person name="Seung H.R."/>
        </authorList>
    </citation>
    <scope>NUCLEOTIDE SEQUENCE [LARGE SCALE GENOMIC DNA]</scope>
    <source>
        <strain evidence="1 2">EMB320</strain>
    </source>
</reference>
<dbReference type="Proteomes" id="UP000487350">
    <property type="component" value="Unassembled WGS sequence"/>
</dbReference>
<gene>
    <name evidence="1" type="ORF">GHT07_16625</name>
</gene>
<keyword evidence="2" id="KW-1185">Reference proteome</keyword>